<evidence type="ECO:0000313" key="3">
    <source>
        <dbReference type="Proteomes" id="UP000824280"/>
    </source>
</evidence>
<feature type="chain" id="PRO_5046917300" evidence="1">
    <location>
        <begin position="24"/>
        <end position="294"/>
    </location>
</feature>
<dbReference type="Proteomes" id="UP000824280">
    <property type="component" value="Chromosome"/>
</dbReference>
<gene>
    <name evidence="2" type="ORF">K3166_06580</name>
</gene>
<feature type="signal peptide" evidence="1">
    <location>
        <begin position="1"/>
        <end position="23"/>
    </location>
</feature>
<name>A0ABX8ZJJ8_9SPHN</name>
<sequence>MRTRAFAASLAALALMSCQADQAVPDEQASYPALWEIADETGAAEGWLFGTLHALPPELEWRSAEFDRVAAMAPLLVVEVSGLDDRRTLESLFRTMAYDAAPAIPIAERLNASQRQRLSAVLGDAGLDARSLDPMESWAAALAIAELGRTNSSDHGADRILLEEFAGREIFELEGAEPQLSIFNDLPEAEQRDLLVAVVEEVAKPESKRTNLAAIWSSGDLDELQEITRQGMLADPELRDALLVRRNKAWAAQIENLLSASPKPLIAVGAGHLLGEDGVPALLEARGYTVRRIQ</sequence>
<protein>
    <submittedName>
        <fullName evidence="2">TraB/GumN family protein</fullName>
    </submittedName>
</protein>
<reference evidence="2 3" key="1">
    <citation type="submission" date="2021-08" db="EMBL/GenBank/DDBJ databases">
        <title>Comparative Genomics Analysis of the Genus Qipengyuania Reveals Extensive Genetic Diversity and Metabolic Versatility, Including the Description of Fifteen Novel Species.</title>
        <authorList>
            <person name="Liu Y."/>
        </authorList>
    </citation>
    <scope>NUCLEOTIDE SEQUENCE [LARGE SCALE GENOMIC DNA]</scope>
    <source>
        <strain evidence="2 3">1XM2-8</strain>
    </source>
</reference>
<dbReference type="RefSeq" id="WP_221423855.1">
    <property type="nucleotide sequence ID" value="NZ_CP081297.1"/>
</dbReference>
<dbReference type="CDD" id="cd14789">
    <property type="entry name" value="Tiki"/>
    <property type="match status" value="1"/>
</dbReference>
<dbReference type="EMBL" id="CP081297">
    <property type="protein sequence ID" value="QZD88324.1"/>
    <property type="molecule type" value="Genomic_DNA"/>
</dbReference>
<organism evidence="2 3">
    <name type="scientific">Qipengyuania psychrotolerans</name>
    <dbReference type="NCBI Taxonomy" id="2867238"/>
    <lineage>
        <taxon>Bacteria</taxon>
        <taxon>Pseudomonadati</taxon>
        <taxon>Pseudomonadota</taxon>
        <taxon>Alphaproteobacteria</taxon>
        <taxon>Sphingomonadales</taxon>
        <taxon>Erythrobacteraceae</taxon>
        <taxon>Qipengyuania</taxon>
    </lineage>
</organism>
<dbReference type="InterPro" id="IPR002816">
    <property type="entry name" value="TraB/PrgY/GumN_fam"/>
</dbReference>
<dbReference type="InterPro" id="IPR047111">
    <property type="entry name" value="YbaP-like"/>
</dbReference>
<dbReference type="PANTHER" id="PTHR40590:SF1">
    <property type="entry name" value="CYTOPLASMIC PROTEIN"/>
    <property type="match status" value="1"/>
</dbReference>
<dbReference type="PROSITE" id="PS51257">
    <property type="entry name" value="PROKAR_LIPOPROTEIN"/>
    <property type="match status" value="1"/>
</dbReference>
<keyword evidence="3" id="KW-1185">Reference proteome</keyword>
<dbReference type="PANTHER" id="PTHR40590">
    <property type="entry name" value="CYTOPLASMIC PROTEIN-RELATED"/>
    <property type="match status" value="1"/>
</dbReference>
<proteinExistence type="predicted"/>
<evidence type="ECO:0000256" key="1">
    <source>
        <dbReference type="SAM" id="SignalP"/>
    </source>
</evidence>
<keyword evidence="1" id="KW-0732">Signal</keyword>
<accession>A0ABX8ZJJ8</accession>
<evidence type="ECO:0000313" key="2">
    <source>
        <dbReference type="EMBL" id="QZD88324.1"/>
    </source>
</evidence>
<dbReference type="Pfam" id="PF01963">
    <property type="entry name" value="TraB_PrgY_gumN"/>
    <property type="match status" value="1"/>
</dbReference>